<dbReference type="Pfam" id="PF05958">
    <property type="entry name" value="tRNA_U5-meth_tr"/>
    <property type="match status" value="1"/>
</dbReference>
<dbReference type="PANTHER" id="PTHR11061">
    <property type="entry name" value="RNA M5U METHYLTRANSFERASE"/>
    <property type="match status" value="1"/>
</dbReference>
<keyword evidence="4 9" id="KW-0808">Transferase</keyword>
<reference evidence="16" key="2">
    <citation type="submission" date="2019-06" db="EMBL/GenBank/DDBJ databases">
        <title>Co-occurence of chitin degradation, pigmentation and bioactivity in marine Pseudoalteromonas.</title>
        <authorList>
            <person name="Sonnenschein E.C."/>
            <person name="Bech P.K."/>
        </authorList>
    </citation>
    <scope>NUCLEOTIDE SEQUENCE [LARGE SCALE GENOMIC DNA]</scope>
    <source>
        <strain evidence="16">S3790</strain>
        <strain evidence="14">S3895</strain>
    </source>
</reference>
<dbReference type="GO" id="GO:0070475">
    <property type="term" value="P:rRNA base methylation"/>
    <property type="evidence" value="ECO:0007669"/>
    <property type="project" value="TreeGrafter"/>
</dbReference>
<dbReference type="InterPro" id="IPR010280">
    <property type="entry name" value="U5_MeTrfase_fam"/>
</dbReference>
<dbReference type="Gene3D" id="2.40.50.140">
    <property type="entry name" value="Nucleic acid-binding proteins"/>
    <property type="match status" value="1"/>
</dbReference>
<keyword evidence="7 9" id="KW-0408">Iron</keyword>
<evidence type="ECO:0000256" key="3">
    <source>
        <dbReference type="ARBA" id="ARBA00022603"/>
    </source>
</evidence>
<feature type="binding site" evidence="9">
    <location>
        <position position="87"/>
    </location>
    <ligand>
        <name>[4Fe-4S] cluster</name>
        <dbReference type="ChEBI" id="CHEBI:49883"/>
    </ligand>
</feature>
<sequence length="437" mass="49079">MAQIFRAKKRVVDKQAIEVKIHSLDHQGRGVASYQGKVCFVDGALANEQIKAQITNNKAKFFEARMLKVITPSDERVVPFCQHNDVCGGCQMQHLALSAQLQHKQQAVEKLFQKFTQQVALNWQSAIESDSTHYRRSARIASFYDKTTQSLKLGFRGFRSKKIVEIAECQVLSSHFHDVFIQLRQLLSSRSGFRTITHIQLCDADNGQFVLLRHTKAISDSDKNYLAEQGKALGWHLIWDNGVGHSELAVLPHYSVGEVRFEFTLDNFVQVNAPVNAAMLAQASDWLTLSEGDIVLDLFCGIGNFSLLFAKQATRVIGVEGSASSVAMAKQNAHTNQIENAEFHCFDLTQDMTQANWFNTEAKLLVLDPSRTGAFEILKQMPLAQFNKVLYVSCDPVTLARDSKLLLDAGFSLIKIGLMNMFPHTGHIETMVLFQRR</sequence>
<feature type="binding site" evidence="9">
    <location>
        <position position="90"/>
    </location>
    <ligand>
        <name>[4Fe-4S] cluster</name>
        <dbReference type="ChEBI" id="CHEBI:49883"/>
    </ligand>
</feature>
<evidence type="ECO:0000256" key="9">
    <source>
        <dbReference type="HAMAP-Rule" id="MF_01010"/>
    </source>
</evidence>
<comment type="catalytic activity">
    <reaction evidence="9">
        <text>uridine(1939) in 23S rRNA + S-adenosyl-L-methionine = 5-methyluridine(1939) in 23S rRNA + S-adenosyl-L-homocysteine + H(+)</text>
        <dbReference type="Rhea" id="RHEA:42908"/>
        <dbReference type="Rhea" id="RHEA-COMP:10278"/>
        <dbReference type="Rhea" id="RHEA-COMP:10279"/>
        <dbReference type="ChEBI" id="CHEBI:15378"/>
        <dbReference type="ChEBI" id="CHEBI:57856"/>
        <dbReference type="ChEBI" id="CHEBI:59789"/>
        <dbReference type="ChEBI" id="CHEBI:65315"/>
        <dbReference type="ChEBI" id="CHEBI:74447"/>
        <dbReference type="EC" id="2.1.1.190"/>
    </reaction>
</comment>
<evidence type="ECO:0000259" key="12">
    <source>
        <dbReference type="PROSITE" id="PS50926"/>
    </source>
</evidence>
<keyword evidence="3 9" id="KW-0489">Methyltransferase</keyword>
<dbReference type="SUPFAM" id="SSF50249">
    <property type="entry name" value="Nucleic acid-binding proteins"/>
    <property type="match status" value="1"/>
</dbReference>
<keyword evidence="15" id="KW-1185">Reference proteome</keyword>
<dbReference type="EC" id="2.1.1.190" evidence="9"/>
<dbReference type="PROSITE" id="PS01231">
    <property type="entry name" value="TRMA_2"/>
    <property type="match status" value="1"/>
</dbReference>
<dbReference type="InterPro" id="IPR030390">
    <property type="entry name" value="MeTrfase_TrmA_AS"/>
</dbReference>
<reference evidence="13" key="3">
    <citation type="submission" date="2019-09" db="EMBL/GenBank/DDBJ databases">
        <title>Co-occurence of chitin degradation, pigmentation and bioactivity in marine Pseudoalteromonas.</title>
        <authorList>
            <person name="Sonnenschein E.C."/>
            <person name="Bech P.K."/>
        </authorList>
    </citation>
    <scope>NUCLEOTIDE SEQUENCE</scope>
    <source>
        <strain evidence="13">S3790</strain>
        <strain evidence="15">S3895</strain>
    </source>
</reference>
<dbReference type="SUPFAM" id="SSF53335">
    <property type="entry name" value="S-adenosyl-L-methionine-dependent methyltransferases"/>
    <property type="match status" value="1"/>
</dbReference>
<dbReference type="PROSITE" id="PS51687">
    <property type="entry name" value="SAM_MT_RNA_M5U"/>
    <property type="match status" value="1"/>
</dbReference>
<comment type="function">
    <text evidence="9">Catalyzes the formation of 5-methyl-uridine at position 1939 (m5U1939) in 23S rRNA.</text>
</comment>
<dbReference type="GO" id="GO:0003723">
    <property type="term" value="F:RNA binding"/>
    <property type="evidence" value="ECO:0007669"/>
    <property type="project" value="InterPro"/>
</dbReference>
<dbReference type="CDD" id="cd02440">
    <property type="entry name" value="AdoMet_MTases"/>
    <property type="match status" value="1"/>
</dbReference>
<name>A0A5S3VBL5_9GAMM</name>
<protein>
    <recommendedName>
        <fullName evidence="9">23S rRNA (uracil(1939)-C(5))-methyltransferase RlmD</fullName>
        <ecNumber evidence="9">2.1.1.190</ecNumber>
    </recommendedName>
    <alternativeName>
        <fullName evidence="9">23S rRNA(m5U1939)-methyltransferase</fullName>
    </alternativeName>
</protein>
<dbReference type="InterPro" id="IPR012340">
    <property type="entry name" value="NA-bd_OB-fold"/>
</dbReference>
<dbReference type="Proteomes" id="UP000307164">
    <property type="component" value="Unassembled WGS sequence"/>
</dbReference>
<evidence type="ECO:0000256" key="5">
    <source>
        <dbReference type="ARBA" id="ARBA00022691"/>
    </source>
</evidence>
<reference evidence="15 16" key="1">
    <citation type="submission" date="2018-01" db="EMBL/GenBank/DDBJ databases">
        <authorList>
            <person name="Paulsen S."/>
            <person name="Gram L.K."/>
        </authorList>
    </citation>
    <scope>NUCLEOTIDE SEQUENCE [LARGE SCALE GENOMIC DNA]</scope>
    <source>
        <strain evidence="13 16">S3790</strain>
        <strain evidence="14 15">S3895</strain>
    </source>
</reference>
<dbReference type="NCBIfam" id="NF009639">
    <property type="entry name" value="PRK13168.1"/>
    <property type="match status" value="1"/>
</dbReference>
<dbReference type="InterPro" id="IPR029063">
    <property type="entry name" value="SAM-dependent_MTases_sf"/>
</dbReference>
<dbReference type="Pfam" id="PF01938">
    <property type="entry name" value="TRAM"/>
    <property type="match status" value="1"/>
</dbReference>
<keyword evidence="5 9" id="KW-0949">S-adenosyl-L-methionine</keyword>
<dbReference type="Gene3D" id="3.40.50.150">
    <property type="entry name" value="Vaccinia Virus protein VP39"/>
    <property type="match status" value="1"/>
</dbReference>
<dbReference type="PANTHER" id="PTHR11061:SF49">
    <property type="entry name" value="23S RRNA (URACIL(1939)-C(5))-METHYLTRANSFERASE RLMD"/>
    <property type="match status" value="1"/>
</dbReference>
<dbReference type="NCBIfam" id="TIGR00479">
    <property type="entry name" value="rumA"/>
    <property type="match status" value="1"/>
</dbReference>
<keyword evidence="8 9" id="KW-0411">Iron-sulfur</keyword>
<accession>A0A5S3VBL5</accession>
<dbReference type="PROSITE" id="PS01230">
    <property type="entry name" value="TRMA_1"/>
    <property type="match status" value="1"/>
</dbReference>
<evidence type="ECO:0000256" key="1">
    <source>
        <dbReference type="ARBA" id="ARBA00022485"/>
    </source>
</evidence>
<keyword evidence="1 9" id="KW-0004">4Fe-4S</keyword>
<comment type="caution">
    <text evidence="13">The sequence shown here is derived from an EMBL/GenBank/DDBJ whole genome shotgun (WGS) entry which is preliminary data.</text>
</comment>
<feature type="binding site" evidence="9 10">
    <location>
        <position position="368"/>
    </location>
    <ligand>
        <name>S-adenosyl-L-methionine</name>
        <dbReference type="ChEBI" id="CHEBI:59789"/>
    </ligand>
</feature>
<feature type="binding site" evidence="9 10">
    <location>
        <position position="270"/>
    </location>
    <ligand>
        <name>S-adenosyl-L-methionine</name>
        <dbReference type="ChEBI" id="CHEBI:59789"/>
    </ligand>
</feature>
<keyword evidence="6 9" id="KW-0479">Metal-binding</keyword>
<dbReference type="InterPro" id="IPR001566">
    <property type="entry name" value="23S_rRNA_MeTrfase_RlmD"/>
</dbReference>
<gene>
    <name evidence="9" type="primary">rlmD</name>
    <name evidence="13" type="ORF">CWC19_04480</name>
    <name evidence="14" type="ORF">CWC20_03125</name>
</gene>
<dbReference type="InterPro" id="IPR030391">
    <property type="entry name" value="MeTrfase_TrmA_CS"/>
</dbReference>
<evidence type="ECO:0000256" key="2">
    <source>
        <dbReference type="ARBA" id="ARBA00022552"/>
    </source>
</evidence>
<evidence type="ECO:0000313" key="13">
    <source>
        <dbReference type="EMBL" id="TMO69432.1"/>
    </source>
</evidence>
<feature type="binding site" evidence="9 10">
    <location>
        <position position="299"/>
    </location>
    <ligand>
        <name>S-adenosyl-L-methionine</name>
        <dbReference type="ChEBI" id="CHEBI:59789"/>
    </ligand>
</feature>
<evidence type="ECO:0000313" key="15">
    <source>
        <dbReference type="Proteomes" id="UP000307164"/>
    </source>
</evidence>
<dbReference type="EMBL" id="PNBX01000015">
    <property type="protein sequence ID" value="TMO69432.1"/>
    <property type="molecule type" value="Genomic_DNA"/>
</dbReference>
<dbReference type="GO" id="GO:0070041">
    <property type="term" value="F:rRNA (uridine-C5-)-methyltransferase activity"/>
    <property type="evidence" value="ECO:0007669"/>
    <property type="project" value="UniProtKB-UniRule"/>
</dbReference>
<feature type="binding site" evidence="9 10">
    <location>
        <position position="320"/>
    </location>
    <ligand>
        <name>S-adenosyl-L-methionine</name>
        <dbReference type="ChEBI" id="CHEBI:59789"/>
    </ligand>
</feature>
<feature type="active site" evidence="11">
    <location>
        <position position="394"/>
    </location>
</feature>
<feature type="binding site" evidence="9">
    <location>
        <position position="304"/>
    </location>
    <ligand>
        <name>S-adenosyl-L-methionine</name>
        <dbReference type="ChEBI" id="CHEBI:59789"/>
    </ligand>
</feature>
<organism evidence="13 16">
    <name type="scientific">Pseudoalteromonas aurantia</name>
    <dbReference type="NCBI Taxonomy" id="43654"/>
    <lineage>
        <taxon>Bacteria</taxon>
        <taxon>Pseudomonadati</taxon>
        <taxon>Pseudomonadota</taxon>
        <taxon>Gammaproteobacteria</taxon>
        <taxon>Alteromonadales</taxon>
        <taxon>Pseudoalteromonadaceae</taxon>
        <taxon>Pseudoalteromonas</taxon>
    </lineage>
</organism>
<dbReference type="PROSITE" id="PS50926">
    <property type="entry name" value="TRAM"/>
    <property type="match status" value="1"/>
</dbReference>
<dbReference type="GO" id="GO:0005506">
    <property type="term" value="F:iron ion binding"/>
    <property type="evidence" value="ECO:0007669"/>
    <property type="project" value="UniProtKB-UniRule"/>
</dbReference>
<dbReference type="EMBL" id="PNBW01000019">
    <property type="protein sequence ID" value="TMO77598.1"/>
    <property type="molecule type" value="Genomic_DNA"/>
</dbReference>
<dbReference type="RefSeq" id="WP_138590379.1">
    <property type="nucleotide sequence ID" value="NZ_PNBW01000019.1"/>
</dbReference>
<dbReference type="FunFam" id="2.40.50.140:FF:000097">
    <property type="entry name" value="23S rRNA (uracil(1939)-C(5))-methyltransferase RlmD"/>
    <property type="match status" value="1"/>
</dbReference>
<evidence type="ECO:0000313" key="16">
    <source>
        <dbReference type="Proteomes" id="UP000307217"/>
    </source>
</evidence>
<dbReference type="AlphaFoldDB" id="A0A5S3VBL5"/>
<dbReference type="HAMAP" id="MF_01010">
    <property type="entry name" value="23SrRNA_methyltr_RlmD"/>
    <property type="match status" value="1"/>
</dbReference>
<feature type="binding site" evidence="9">
    <location>
        <position position="347"/>
    </location>
    <ligand>
        <name>S-adenosyl-L-methionine</name>
        <dbReference type="ChEBI" id="CHEBI:59789"/>
    </ligand>
</feature>
<evidence type="ECO:0000256" key="7">
    <source>
        <dbReference type="ARBA" id="ARBA00023004"/>
    </source>
</evidence>
<keyword evidence="2 9" id="KW-0698">rRNA processing</keyword>
<evidence type="ECO:0000256" key="11">
    <source>
        <dbReference type="PROSITE-ProRule" id="PRU10015"/>
    </source>
</evidence>
<feature type="binding site" evidence="9">
    <location>
        <position position="169"/>
    </location>
    <ligand>
        <name>[4Fe-4S] cluster</name>
        <dbReference type="ChEBI" id="CHEBI:49883"/>
    </ligand>
</feature>
<comment type="similarity">
    <text evidence="9">Belongs to the class I-like SAM-binding methyltransferase superfamily. RNA M5U methyltransferase family. RlmD subfamily.</text>
</comment>
<dbReference type="OrthoDB" id="9804590at2"/>
<evidence type="ECO:0000256" key="6">
    <source>
        <dbReference type="ARBA" id="ARBA00022723"/>
    </source>
</evidence>
<feature type="active site" description="Nucleophile" evidence="9 10">
    <location>
        <position position="394"/>
    </location>
</feature>
<proteinExistence type="inferred from homology"/>
<evidence type="ECO:0000256" key="10">
    <source>
        <dbReference type="PROSITE-ProRule" id="PRU01024"/>
    </source>
</evidence>
<evidence type="ECO:0000313" key="14">
    <source>
        <dbReference type="EMBL" id="TMO77598.1"/>
    </source>
</evidence>
<feature type="binding site" evidence="9">
    <location>
        <position position="81"/>
    </location>
    <ligand>
        <name>[4Fe-4S] cluster</name>
        <dbReference type="ChEBI" id="CHEBI:49883"/>
    </ligand>
</feature>
<dbReference type="Proteomes" id="UP000307217">
    <property type="component" value="Unassembled WGS sequence"/>
</dbReference>
<dbReference type="Gene3D" id="2.40.50.1070">
    <property type="match status" value="1"/>
</dbReference>
<feature type="domain" description="TRAM" evidence="12">
    <location>
        <begin position="9"/>
        <end position="68"/>
    </location>
</feature>
<evidence type="ECO:0000256" key="8">
    <source>
        <dbReference type="ARBA" id="ARBA00023014"/>
    </source>
</evidence>
<evidence type="ECO:0000256" key="4">
    <source>
        <dbReference type="ARBA" id="ARBA00022679"/>
    </source>
</evidence>
<dbReference type="GO" id="GO:0051539">
    <property type="term" value="F:4 iron, 4 sulfur cluster binding"/>
    <property type="evidence" value="ECO:0007669"/>
    <property type="project" value="UniProtKB-KW"/>
</dbReference>
<dbReference type="InterPro" id="IPR002792">
    <property type="entry name" value="TRAM_dom"/>
</dbReference>